<gene>
    <name evidence="2" type="ORF">FJW01_06250</name>
</gene>
<evidence type="ECO:0000313" key="3">
    <source>
        <dbReference type="Proteomes" id="UP000317747"/>
    </source>
</evidence>
<protein>
    <submittedName>
        <fullName evidence="2">Uncharacterized protein</fullName>
    </submittedName>
</protein>
<evidence type="ECO:0000256" key="1">
    <source>
        <dbReference type="SAM" id="MobiDB-lite"/>
    </source>
</evidence>
<dbReference type="AlphaFoldDB" id="A0A506QG54"/>
<dbReference type="OrthoDB" id="9996225at2"/>
<comment type="caution">
    <text evidence="2">The sequence shown here is derived from an EMBL/GenBank/DDBJ whole genome shotgun (WGS) entry which is preliminary data.</text>
</comment>
<feature type="compositionally biased region" description="Low complexity" evidence="1">
    <location>
        <begin position="176"/>
        <end position="192"/>
    </location>
</feature>
<proteinExistence type="predicted"/>
<feature type="region of interest" description="Disordered" evidence="1">
    <location>
        <begin position="65"/>
        <end position="199"/>
    </location>
</feature>
<keyword evidence="3" id="KW-1185">Reference proteome</keyword>
<feature type="compositionally biased region" description="Acidic residues" evidence="1">
    <location>
        <begin position="157"/>
        <end position="173"/>
    </location>
</feature>
<feature type="compositionally biased region" description="Gly residues" evidence="1">
    <location>
        <begin position="94"/>
        <end position="113"/>
    </location>
</feature>
<sequence length="199" mass="21893">MELKNGTVLIPNEFQDVTLSIWQKILLWLGRPIFVTLKSGKVCIVFIEDDRLKYKCGFRSVEGARKAWKERAAPESDSIDEDEDEDEDEDDGDGGGGGGSGGRSGGRSGGDVPGVGVPRPTPTPRPTPYPGPKPNPPEEEKKKKKKEEPEPAPEPPVEPEEPGDDPFIDEPDEIIPRPTETPELVPDVPVTRPSRRRPR</sequence>
<organism evidence="2 3">
    <name type="scientific">Pantoea deleyi</name>
    <dbReference type="NCBI Taxonomy" id="470932"/>
    <lineage>
        <taxon>Bacteria</taxon>
        <taxon>Pseudomonadati</taxon>
        <taxon>Pseudomonadota</taxon>
        <taxon>Gammaproteobacteria</taxon>
        <taxon>Enterobacterales</taxon>
        <taxon>Erwiniaceae</taxon>
        <taxon>Pantoea</taxon>
    </lineage>
</organism>
<feature type="compositionally biased region" description="Basic and acidic residues" evidence="1">
    <location>
        <begin position="65"/>
        <end position="74"/>
    </location>
</feature>
<evidence type="ECO:0000313" key="2">
    <source>
        <dbReference type="EMBL" id="TPV45211.1"/>
    </source>
</evidence>
<feature type="compositionally biased region" description="Basic and acidic residues" evidence="1">
    <location>
        <begin position="136"/>
        <end position="149"/>
    </location>
</feature>
<dbReference type="EMBL" id="VHJA01000046">
    <property type="protein sequence ID" value="TPV45211.1"/>
    <property type="molecule type" value="Genomic_DNA"/>
</dbReference>
<feature type="compositionally biased region" description="Pro residues" evidence="1">
    <location>
        <begin position="119"/>
        <end position="135"/>
    </location>
</feature>
<dbReference type="Proteomes" id="UP000317747">
    <property type="component" value="Unassembled WGS sequence"/>
</dbReference>
<dbReference type="RefSeq" id="WP_140916966.1">
    <property type="nucleotide sequence ID" value="NZ_CP071408.1"/>
</dbReference>
<reference evidence="2 3" key="1">
    <citation type="submission" date="2019-06" db="EMBL/GenBank/DDBJ databases">
        <title>Taxogenomics and systematics of the genus Pantoea.</title>
        <authorList>
            <person name="Tambong J.T."/>
        </authorList>
    </citation>
    <scope>NUCLEOTIDE SEQUENCE [LARGE SCALE GENOMIC DNA]</scope>
    <source>
        <strain evidence="2 3">LMG 24200</strain>
    </source>
</reference>
<accession>A0A506QG54</accession>
<feature type="compositionally biased region" description="Acidic residues" evidence="1">
    <location>
        <begin position="77"/>
        <end position="93"/>
    </location>
</feature>
<name>A0A506QG54_9GAMM</name>